<dbReference type="AlphaFoldDB" id="A0A1Y5F502"/>
<dbReference type="InterPro" id="IPR011604">
    <property type="entry name" value="PDDEXK-like_dom_sf"/>
</dbReference>
<name>A0A1Y5F502_9BACT</name>
<dbReference type="EMBL" id="MAAO01000007">
    <property type="protein sequence ID" value="OUR95731.1"/>
    <property type="molecule type" value="Genomic_DNA"/>
</dbReference>
<evidence type="ECO:0008006" key="3">
    <source>
        <dbReference type="Google" id="ProtNLM"/>
    </source>
</evidence>
<organism evidence="1 2">
    <name type="scientific">Halobacteriovorax marinus</name>
    <dbReference type="NCBI Taxonomy" id="97084"/>
    <lineage>
        <taxon>Bacteria</taxon>
        <taxon>Pseudomonadati</taxon>
        <taxon>Bdellovibrionota</taxon>
        <taxon>Bacteriovoracia</taxon>
        <taxon>Bacteriovoracales</taxon>
        <taxon>Halobacteriovoraceae</taxon>
        <taxon>Halobacteriovorax</taxon>
    </lineage>
</organism>
<sequence length="430" mass="50746">MNLTHTLLKIGHLGNLRKYMNNILQVFEYDTIRVADEDALFENGIRVAISESEFKQLTKYHKEFSQYYSLSYRSIKFSFYVGIIQVGKLIIEVLPKVERNSNKSDWSKALYKMIKISKDFRSKRGTHTNLHVKSGSILDLYFNEYLTEVENILHVSLRKKYRFTATNRNSVKGKILFSKDIITNHSNKAKAYCYYQTYDVNHEMNKILKYALELTESLTTSKKIKSRSRALLLNFSDHISDKPNLSSLDNVKTDRNTDYYETGLSLAKMIINNHAPTLKANNTNIISFMFDMNHLFEEFVYKALKRTLVNYRVERRMISYWNGKRLIPDILLTNRNNEDDIIVLDTKWKIPKDNRPNDQDLRQIFTYNEYFKSKKGALLYPRTEDFKMISEMFEEKDHNCSMIGLQFFNEHRELDLSCLAESLKKDLDID</sequence>
<dbReference type="PANTHER" id="PTHR38733">
    <property type="entry name" value="PROTEIN MCRC"/>
    <property type="match status" value="1"/>
</dbReference>
<dbReference type="InterPro" id="IPR019292">
    <property type="entry name" value="McrC"/>
</dbReference>
<proteinExistence type="predicted"/>
<evidence type="ECO:0000313" key="1">
    <source>
        <dbReference type="EMBL" id="OUR95731.1"/>
    </source>
</evidence>
<comment type="caution">
    <text evidence="1">The sequence shown here is derived from an EMBL/GenBank/DDBJ whole genome shotgun (WGS) entry which is preliminary data.</text>
</comment>
<evidence type="ECO:0000313" key="2">
    <source>
        <dbReference type="Proteomes" id="UP000196531"/>
    </source>
</evidence>
<accession>A0A1Y5F502</accession>
<gene>
    <name evidence="1" type="ORF">A9Q84_14615</name>
</gene>
<dbReference type="Gene3D" id="3.90.320.10">
    <property type="match status" value="1"/>
</dbReference>
<dbReference type="Proteomes" id="UP000196531">
    <property type="component" value="Unassembled WGS sequence"/>
</dbReference>
<dbReference type="Pfam" id="PF10117">
    <property type="entry name" value="McrBC"/>
    <property type="match status" value="1"/>
</dbReference>
<reference evidence="2" key="1">
    <citation type="journal article" date="2017" name="Proc. Natl. Acad. Sci. U.S.A.">
        <title>Simulation of Deepwater Horizon oil plume reveals substrate specialization within a complex community of hydrocarbon-degraders.</title>
        <authorList>
            <person name="Hu P."/>
            <person name="Dubinsky E.A."/>
            <person name="Probst A.J."/>
            <person name="Wang J."/>
            <person name="Sieber C.M.K."/>
            <person name="Tom L.M."/>
            <person name="Gardinali P."/>
            <person name="Banfield J.F."/>
            <person name="Atlas R.M."/>
            <person name="Andersen G.L."/>
        </authorList>
    </citation>
    <scope>NUCLEOTIDE SEQUENCE [LARGE SCALE GENOMIC DNA]</scope>
</reference>
<dbReference type="PANTHER" id="PTHR38733:SF1">
    <property type="entry name" value="TYPE IV METHYL-DIRECTED RESTRICTION ENZYME ECOKMCRBC"/>
    <property type="match status" value="1"/>
</dbReference>
<protein>
    <recommendedName>
        <fullName evidence="3">Restriction endonuclease</fullName>
    </recommendedName>
</protein>